<evidence type="ECO:0000256" key="3">
    <source>
        <dbReference type="SAM" id="Phobius"/>
    </source>
</evidence>
<keyword evidence="5" id="KW-1185">Reference proteome</keyword>
<dbReference type="AlphaFoldDB" id="A0A839Z6Z4"/>
<dbReference type="PROSITE" id="PS00379">
    <property type="entry name" value="CDP_ALCOHOL_P_TRANSF"/>
    <property type="match status" value="1"/>
</dbReference>
<sequence>MNDLGAPQRPILFVPVGDQTARLYGLDARQRAYRIAEKAGLAPGTEDGLASEGERGTVIADLAFAWDPAWLNHLIANPGHVLVVEGRPVLAHCTRAAEREAVLAAIHGEKRLEDGGLVAIDPATTELNYHALRKRERPFIMPLRTDNRIEVEKALYDASYKGVTDLLTLYLWRRPAFHLTRWAAAAGLSPNMVTAVGAILCVAAFFLFWQGHYWWGVASGFGFMVLDTVDGKLARCTGTSSYWGNIFDHGIDLVHPPFWWWAWAEGLKIYAGGAFRYEPVYEALILAAIIGGYVVQRVIEGIFMRRYGMHIHVWRRIDSRFRLITARRNPNMLILVVALALGRPDVGLELVALWTIVSLIFHAVRLTQAESRRMRGEAVTSWLS</sequence>
<evidence type="ECO:0000256" key="2">
    <source>
        <dbReference type="RuleBase" id="RU003750"/>
    </source>
</evidence>
<keyword evidence="3" id="KW-0812">Transmembrane</keyword>
<proteinExistence type="inferred from homology"/>
<keyword evidence="3" id="KW-1133">Transmembrane helix</keyword>
<name>A0A839Z6Z4_9SPHN</name>
<dbReference type="Gene3D" id="1.20.120.1760">
    <property type="match status" value="1"/>
</dbReference>
<dbReference type="GO" id="GO:0016780">
    <property type="term" value="F:phosphotransferase activity, for other substituted phosphate groups"/>
    <property type="evidence" value="ECO:0007669"/>
    <property type="project" value="InterPro"/>
</dbReference>
<dbReference type="GO" id="GO:0008654">
    <property type="term" value="P:phospholipid biosynthetic process"/>
    <property type="evidence" value="ECO:0007669"/>
    <property type="project" value="InterPro"/>
</dbReference>
<feature type="transmembrane region" description="Helical" evidence="3">
    <location>
        <begin position="182"/>
        <end position="209"/>
    </location>
</feature>
<dbReference type="Pfam" id="PF01066">
    <property type="entry name" value="CDP-OH_P_transf"/>
    <property type="match status" value="1"/>
</dbReference>
<dbReference type="Proteomes" id="UP000578569">
    <property type="component" value="Unassembled WGS sequence"/>
</dbReference>
<dbReference type="RefSeq" id="WP_183933784.1">
    <property type="nucleotide sequence ID" value="NZ_JACICF010000001.1"/>
</dbReference>
<keyword evidence="1 2" id="KW-0808">Transferase</keyword>
<organism evidence="4 5">
    <name type="scientific">Sphingomicrobium lutaoense</name>
    <dbReference type="NCBI Taxonomy" id="515949"/>
    <lineage>
        <taxon>Bacteria</taxon>
        <taxon>Pseudomonadati</taxon>
        <taxon>Pseudomonadota</taxon>
        <taxon>Alphaproteobacteria</taxon>
        <taxon>Sphingomonadales</taxon>
        <taxon>Sphingomonadaceae</taxon>
        <taxon>Sphingomicrobium</taxon>
    </lineage>
</organism>
<accession>A0A839Z6Z4</accession>
<dbReference type="EMBL" id="JACICF010000001">
    <property type="protein sequence ID" value="MBB3764534.1"/>
    <property type="molecule type" value="Genomic_DNA"/>
</dbReference>
<dbReference type="InterPro" id="IPR043130">
    <property type="entry name" value="CDP-OH_PTrfase_TM_dom"/>
</dbReference>
<feature type="transmembrane region" description="Helical" evidence="3">
    <location>
        <begin position="283"/>
        <end position="303"/>
    </location>
</feature>
<dbReference type="InterPro" id="IPR048254">
    <property type="entry name" value="CDP_ALCOHOL_P_TRANSF_CS"/>
</dbReference>
<dbReference type="GO" id="GO:0016020">
    <property type="term" value="C:membrane"/>
    <property type="evidence" value="ECO:0007669"/>
    <property type="project" value="InterPro"/>
</dbReference>
<gene>
    <name evidence="4" type="ORF">FHS50_001557</name>
</gene>
<protein>
    <submittedName>
        <fullName evidence="4">Phosphatidylglycerophosphate synthase</fullName>
    </submittedName>
</protein>
<keyword evidence="3" id="KW-0472">Membrane</keyword>
<reference evidence="4 5" key="1">
    <citation type="submission" date="2020-08" db="EMBL/GenBank/DDBJ databases">
        <title>Genomic Encyclopedia of Type Strains, Phase IV (KMG-IV): sequencing the most valuable type-strain genomes for metagenomic binning, comparative biology and taxonomic classification.</title>
        <authorList>
            <person name="Goeker M."/>
        </authorList>
    </citation>
    <scope>NUCLEOTIDE SEQUENCE [LARGE SCALE GENOMIC DNA]</scope>
    <source>
        <strain evidence="4 5">DSM 24194</strain>
    </source>
</reference>
<comment type="caution">
    <text evidence="4">The sequence shown here is derived from an EMBL/GenBank/DDBJ whole genome shotgun (WGS) entry which is preliminary data.</text>
</comment>
<comment type="similarity">
    <text evidence="2">Belongs to the CDP-alcohol phosphatidyltransferase class-I family.</text>
</comment>
<evidence type="ECO:0000313" key="5">
    <source>
        <dbReference type="Proteomes" id="UP000578569"/>
    </source>
</evidence>
<dbReference type="InterPro" id="IPR000462">
    <property type="entry name" value="CDP-OH_P_trans"/>
</dbReference>
<evidence type="ECO:0000256" key="1">
    <source>
        <dbReference type="ARBA" id="ARBA00022679"/>
    </source>
</evidence>
<evidence type="ECO:0000313" key="4">
    <source>
        <dbReference type="EMBL" id="MBB3764534.1"/>
    </source>
</evidence>